<dbReference type="PANTHER" id="PTHR46825">
    <property type="entry name" value="D-ALANYL-D-ALANINE-CARBOXYPEPTIDASE/ENDOPEPTIDASE AMPH"/>
    <property type="match status" value="1"/>
</dbReference>
<evidence type="ECO:0000313" key="3">
    <source>
        <dbReference type="EMBL" id="KAG5759956.1"/>
    </source>
</evidence>
<keyword evidence="4" id="KW-1185">Reference proteome</keyword>
<dbReference type="SUPFAM" id="SSF56601">
    <property type="entry name" value="beta-lactamase/transpeptidase-like"/>
    <property type="match status" value="1"/>
</dbReference>
<dbReference type="Proteomes" id="UP000750502">
    <property type="component" value="Unassembled WGS sequence"/>
</dbReference>
<dbReference type="EMBL" id="JADFTT010000593">
    <property type="protein sequence ID" value="KAG5759956.1"/>
    <property type="molecule type" value="Genomic_DNA"/>
</dbReference>
<reference evidence="3" key="2">
    <citation type="submission" date="2020-10" db="EMBL/GenBank/DDBJ databases">
        <authorList>
            <person name="Peck L.D."/>
            <person name="Nowell R.W."/>
            <person name="Flood J."/>
            <person name="Ryan M.J."/>
            <person name="Barraclough T.G."/>
        </authorList>
    </citation>
    <scope>NUCLEOTIDE SEQUENCE</scope>
    <source>
        <strain evidence="3">IMI 127659i</strain>
    </source>
</reference>
<dbReference type="InterPro" id="IPR001466">
    <property type="entry name" value="Beta-lactam-related"/>
</dbReference>
<evidence type="ECO:0000259" key="2">
    <source>
        <dbReference type="Pfam" id="PF00144"/>
    </source>
</evidence>
<name>A0A9P7HQ51_9HYPO</name>
<evidence type="ECO:0000256" key="1">
    <source>
        <dbReference type="ARBA" id="ARBA00038215"/>
    </source>
</evidence>
<dbReference type="AlphaFoldDB" id="A0A9P7HQ51"/>
<evidence type="ECO:0000313" key="4">
    <source>
        <dbReference type="Proteomes" id="UP000750502"/>
    </source>
</evidence>
<feature type="domain" description="Beta-lactamase-related" evidence="2">
    <location>
        <begin position="12"/>
        <end position="370"/>
    </location>
</feature>
<dbReference type="OrthoDB" id="5946976at2759"/>
<protein>
    <recommendedName>
        <fullName evidence="2">Beta-lactamase-related domain-containing protein</fullName>
    </recommendedName>
</protein>
<sequence>MEARIKSRIPIMEQILAITGQPGVSVGVLYRGQVILNQGLGHRDVSTQAKADEHTLYCIASLTKGFVSVALNTVINENKLSWSDKAAKFVPGLGIQEDPTLVDRLSLADLVSHRSGLNSLDQLIQGLDGRILVAKDKIVPLVSELPIQSDIRTAFSYTNVPFSVAGQIIEDLGGCGRWDEFLKTKIIAPLGMNSTTADWDTFTSDSNLAHPYTCLGNNRLHPLQQPELSASTLHGCAGGIRSSVTDMLKWCQAVISATNTNSQGEETNKLLSGVSPCFESAAIIDPASIAAGNYCLGWVKQTTPATLGMISPNRRFFSPVLGKDSPSKLVYHHNGDTRGYQASLCIFPQDQSAIIALTNATGMSDCTDWIMQDLAQEMFSFQPKNDYVALAKQSAVLCANRYDDTFVVPLQEHQIKGTEKPPQKDFTGEYTRSKTDSAALNLVISEEGDKGLVMVINDHVGQAYHLYHYHYDTWCLLPDSRDEAIKRGYFNMFESWEEYLVDFGRRSDGAVACFVWKLGGVPVRFDRS</sequence>
<dbReference type="InterPro" id="IPR012338">
    <property type="entry name" value="Beta-lactam/transpept-like"/>
</dbReference>
<dbReference type="PANTHER" id="PTHR46825:SF14">
    <property type="entry name" value="BETA-LACTAMASE-RELATED DOMAIN-CONTAINING PROTEIN"/>
    <property type="match status" value="1"/>
</dbReference>
<dbReference type="Pfam" id="PF00144">
    <property type="entry name" value="Beta-lactamase"/>
    <property type="match status" value="1"/>
</dbReference>
<dbReference type="InterPro" id="IPR050491">
    <property type="entry name" value="AmpC-like"/>
</dbReference>
<gene>
    <name evidence="3" type="ORF">H9Q72_011921</name>
</gene>
<accession>A0A9P7HQ51</accession>
<comment type="caution">
    <text evidence="3">The sequence shown here is derived from an EMBL/GenBank/DDBJ whole genome shotgun (WGS) entry which is preliminary data.</text>
</comment>
<dbReference type="Gene3D" id="3.40.710.10">
    <property type="entry name" value="DD-peptidase/beta-lactamase superfamily"/>
    <property type="match status" value="1"/>
</dbReference>
<reference evidence="3" key="1">
    <citation type="journal article" date="2020" name="bioRxiv">
        <title>Historical genomics reveals the evolutionary mechanisms behind multiple outbreaks of the host-specific coffee wilt pathogen Fusarium xylarioides.</title>
        <authorList>
            <person name="Peck D."/>
            <person name="Nowell R.W."/>
            <person name="Flood J."/>
            <person name="Ryan M.J."/>
            <person name="Barraclough T.G."/>
        </authorList>
    </citation>
    <scope>NUCLEOTIDE SEQUENCE</scope>
    <source>
        <strain evidence="3">IMI 127659i</strain>
    </source>
</reference>
<organism evidence="3 4">
    <name type="scientific">Fusarium xylarioides</name>
    <dbReference type="NCBI Taxonomy" id="221167"/>
    <lineage>
        <taxon>Eukaryota</taxon>
        <taxon>Fungi</taxon>
        <taxon>Dikarya</taxon>
        <taxon>Ascomycota</taxon>
        <taxon>Pezizomycotina</taxon>
        <taxon>Sordariomycetes</taxon>
        <taxon>Hypocreomycetidae</taxon>
        <taxon>Hypocreales</taxon>
        <taxon>Nectriaceae</taxon>
        <taxon>Fusarium</taxon>
        <taxon>Fusarium fujikuroi species complex</taxon>
    </lineage>
</organism>
<proteinExistence type="inferred from homology"/>
<comment type="similarity">
    <text evidence="1">Belongs to the peptidase S12 family.</text>
</comment>